<evidence type="ECO:0000256" key="2">
    <source>
        <dbReference type="HAMAP-Rule" id="MF_00612"/>
    </source>
</evidence>
<evidence type="ECO:0000313" key="5">
    <source>
        <dbReference type="Proteomes" id="UP000238220"/>
    </source>
</evidence>
<dbReference type="SUPFAM" id="SSF54427">
    <property type="entry name" value="NTF2-like"/>
    <property type="match status" value="1"/>
</dbReference>
<name>A0A2S5TGA6_9GAMM</name>
<dbReference type="InterPro" id="IPR023006">
    <property type="entry name" value="YchJ-like"/>
</dbReference>
<evidence type="ECO:0000256" key="1">
    <source>
        <dbReference type="ARBA" id="ARBA00010839"/>
    </source>
</evidence>
<dbReference type="AlphaFoldDB" id="A0A2S5TGA6"/>
<organism evidence="4 5">
    <name type="scientific">Solimonas fluminis</name>
    <dbReference type="NCBI Taxonomy" id="2086571"/>
    <lineage>
        <taxon>Bacteria</taxon>
        <taxon>Pseudomonadati</taxon>
        <taxon>Pseudomonadota</taxon>
        <taxon>Gammaproteobacteria</taxon>
        <taxon>Nevskiales</taxon>
        <taxon>Nevskiaceae</taxon>
        <taxon>Solimonas</taxon>
    </lineage>
</organism>
<protein>
    <recommendedName>
        <fullName evidence="2">UPF0225 protein C3942_10330</fullName>
    </recommendedName>
</protein>
<dbReference type="InterPro" id="IPR032710">
    <property type="entry name" value="NTF2-like_dom_sf"/>
</dbReference>
<dbReference type="Proteomes" id="UP000238220">
    <property type="component" value="Unassembled WGS sequence"/>
</dbReference>
<dbReference type="Pfam" id="PF17775">
    <property type="entry name" value="YchJ_M-like"/>
    <property type="match status" value="1"/>
</dbReference>
<feature type="domain" description="YchJ-like middle NTF2-like" evidence="3">
    <location>
        <begin position="38"/>
        <end position="134"/>
    </location>
</feature>
<dbReference type="PANTHER" id="PTHR33747">
    <property type="entry name" value="UPF0225 PROTEIN SCO1677"/>
    <property type="match status" value="1"/>
</dbReference>
<comment type="similarity">
    <text evidence="1 2">Belongs to the UPF0225 family.</text>
</comment>
<dbReference type="RefSeq" id="WP_104230507.1">
    <property type="nucleotide sequence ID" value="NZ_PSNW01000005.1"/>
</dbReference>
<evidence type="ECO:0000313" key="4">
    <source>
        <dbReference type="EMBL" id="PPE74043.1"/>
    </source>
</evidence>
<comment type="caution">
    <text evidence="4">The sequence shown here is derived from an EMBL/GenBank/DDBJ whole genome shotgun (WGS) entry which is preliminary data.</text>
</comment>
<proteinExistence type="inferred from homology"/>
<accession>A0A2S5TGA6</accession>
<dbReference type="PANTHER" id="PTHR33747:SF1">
    <property type="entry name" value="ADENYLATE CYCLASE-ASSOCIATED CAP C-TERMINAL DOMAIN-CONTAINING PROTEIN"/>
    <property type="match status" value="1"/>
</dbReference>
<dbReference type="InterPro" id="IPR048469">
    <property type="entry name" value="YchJ-like_M"/>
</dbReference>
<dbReference type="EMBL" id="PSNW01000005">
    <property type="protein sequence ID" value="PPE74043.1"/>
    <property type="molecule type" value="Genomic_DNA"/>
</dbReference>
<dbReference type="OrthoDB" id="21421at2"/>
<dbReference type="InterPro" id="IPR004027">
    <property type="entry name" value="SEC_C_motif"/>
</dbReference>
<reference evidence="4 5" key="1">
    <citation type="submission" date="2018-02" db="EMBL/GenBank/DDBJ databases">
        <title>Genome sequencing of Solimonas sp. HR-BB.</title>
        <authorList>
            <person name="Lee Y."/>
            <person name="Jeon C.O."/>
        </authorList>
    </citation>
    <scope>NUCLEOTIDE SEQUENCE [LARGE SCALE GENOMIC DNA]</scope>
    <source>
        <strain evidence="4 5">HR-BB</strain>
    </source>
</reference>
<gene>
    <name evidence="4" type="ORF">C3942_10330</name>
</gene>
<keyword evidence="5" id="KW-1185">Reference proteome</keyword>
<dbReference type="Gene3D" id="3.10.450.50">
    <property type="match status" value="1"/>
</dbReference>
<dbReference type="HAMAP" id="MF_00612">
    <property type="entry name" value="UPF0225"/>
    <property type="match status" value="1"/>
</dbReference>
<evidence type="ECO:0000259" key="3">
    <source>
        <dbReference type="Pfam" id="PF17775"/>
    </source>
</evidence>
<dbReference type="Pfam" id="PF02810">
    <property type="entry name" value="SEC-C"/>
    <property type="match status" value="1"/>
</dbReference>
<sequence length="152" mass="16443">MTRPVSNQAAGPTCPCGSGAAYAACCEPFHLGASLPPTAEALMRSRYSAYFSGLEGYLLDTWHPSTRPQALDLGPEQPRTAWLGLKVLRHLPQDADHAEVEFVARYRIGGGSAQRLRELSRFERVGGRWLYLDGSFPEPEATAAPGGKGRKG</sequence>